<dbReference type="SUPFAM" id="SSF51735">
    <property type="entry name" value="NAD(P)-binding Rossmann-fold domains"/>
    <property type="match status" value="1"/>
</dbReference>
<dbReference type="NCBIfam" id="TIGR03466">
    <property type="entry name" value="HpnA"/>
    <property type="match status" value="1"/>
</dbReference>
<dbReference type="Proteomes" id="UP001620461">
    <property type="component" value="Unassembled WGS sequence"/>
</dbReference>
<reference evidence="2 3" key="1">
    <citation type="submission" date="2020-10" db="EMBL/GenBank/DDBJ databases">
        <title>Phylogeny of dyella-like bacteria.</title>
        <authorList>
            <person name="Fu J."/>
        </authorList>
    </citation>
    <scope>NUCLEOTIDE SEQUENCE [LARGE SCALE GENOMIC DNA]</scope>
    <source>
        <strain evidence="2 3">JP1</strain>
    </source>
</reference>
<sequence length="328" mass="35744">MVRALVTGATGFVGSAMARRLLRDGHRVRVLARAGSDRRNLQGLDVEIAEGDLTRPHSLLPACEGCDALFHIAADYRLWAPDPTELYRANVDGTRAMLEAAISAGIPRIVYTSSVATLGIPKDGTPGSESTPVTLEDMIGHYKRSKFLAEQVATQLATQGAPIVIVNPSTPIGPHDIKPTPTGRIVRDAMMGRLPAYVDTGLNIVHVDDVAQGHWLAYERGVVGERYILGGFDLSLREVLTEIAEIAGRSPPRIRLPHAVVMPIAYASEAWARLTGTNPIATVEEVRMSKKHMFFTSAKAERELGYTARPARLALEDAVQWFGQQRRP</sequence>
<evidence type="ECO:0000313" key="3">
    <source>
        <dbReference type="Proteomes" id="UP001620461"/>
    </source>
</evidence>
<dbReference type="RefSeq" id="WP_404548861.1">
    <property type="nucleotide sequence ID" value="NZ_JADIKJ010000020.1"/>
</dbReference>
<dbReference type="InterPro" id="IPR001509">
    <property type="entry name" value="Epimerase_deHydtase"/>
</dbReference>
<evidence type="ECO:0000313" key="2">
    <source>
        <dbReference type="EMBL" id="MFK2901931.1"/>
    </source>
</evidence>
<dbReference type="InterPro" id="IPR051783">
    <property type="entry name" value="NAD(P)-dependent_oxidoreduct"/>
</dbReference>
<organism evidence="2 3">
    <name type="scientific">Dyella jejuensis</name>
    <dbReference type="NCBI Taxonomy" id="1432009"/>
    <lineage>
        <taxon>Bacteria</taxon>
        <taxon>Pseudomonadati</taxon>
        <taxon>Pseudomonadota</taxon>
        <taxon>Gammaproteobacteria</taxon>
        <taxon>Lysobacterales</taxon>
        <taxon>Rhodanobacteraceae</taxon>
        <taxon>Dyella</taxon>
    </lineage>
</organism>
<name>A0ABW8JNW9_9GAMM</name>
<dbReference type="PANTHER" id="PTHR48079">
    <property type="entry name" value="PROTEIN YEEZ"/>
    <property type="match status" value="1"/>
</dbReference>
<keyword evidence="3" id="KW-1185">Reference proteome</keyword>
<accession>A0ABW8JNW9</accession>
<comment type="caution">
    <text evidence="2">The sequence shown here is derived from an EMBL/GenBank/DDBJ whole genome shotgun (WGS) entry which is preliminary data.</text>
</comment>
<dbReference type="InterPro" id="IPR036291">
    <property type="entry name" value="NAD(P)-bd_dom_sf"/>
</dbReference>
<feature type="domain" description="NAD-dependent epimerase/dehydratase" evidence="1">
    <location>
        <begin position="4"/>
        <end position="230"/>
    </location>
</feature>
<dbReference type="Gene3D" id="3.40.50.720">
    <property type="entry name" value="NAD(P)-binding Rossmann-like Domain"/>
    <property type="match status" value="1"/>
</dbReference>
<dbReference type="InterPro" id="IPR017829">
    <property type="entry name" value="Hopanoid-assoc_sugar_epimerase"/>
</dbReference>
<evidence type="ECO:0000259" key="1">
    <source>
        <dbReference type="Pfam" id="PF01370"/>
    </source>
</evidence>
<dbReference type="Pfam" id="PF01370">
    <property type="entry name" value="Epimerase"/>
    <property type="match status" value="1"/>
</dbReference>
<protein>
    <submittedName>
        <fullName evidence="2">NAD-dependent epimerase/dehydratase family protein</fullName>
    </submittedName>
</protein>
<gene>
    <name evidence="2" type="ORF">ISP15_16450</name>
</gene>
<dbReference type="PANTHER" id="PTHR48079:SF6">
    <property type="entry name" value="NAD(P)-BINDING DOMAIN-CONTAINING PROTEIN-RELATED"/>
    <property type="match status" value="1"/>
</dbReference>
<proteinExistence type="predicted"/>
<dbReference type="CDD" id="cd05228">
    <property type="entry name" value="AR_FR_like_1_SDR_e"/>
    <property type="match status" value="1"/>
</dbReference>
<dbReference type="EMBL" id="JADIKJ010000020">
    <property type="protein sequence ID" value="MFK2901931.1"/>
    <property type="molecule type" value="Genomic_DNA"/>
</dbReference>